<keyword evidence="1" id="KW-0175">Coiled coil</keyword>
<feature type="region of interest" description="Disordered" evidence="2">
    <location>
        <begin position="391"/>
        <end position="469"/>
    </location>
</feature>
<keyword evidence="4" id="KW-1185">Reference proteome</keyword>
<reference evidence="4" key="1">
    <citation type="submission" date="2017-10" db="EMBL/GenBank/DDBJ databases">
        <title>Rapid genome shrinkage in a self-fertile nematode reveals novel sperm competition proteins.</title>
        <authorList>
            <person name="Yin D."/>
            <person name="Schwarz E.M."/>
            <person name="Thomas C.G."/>
            <person name="Felde R.L."/>
            <person name="Korf I.F."/>
            <person name="Cutter A.D."/>
            <person name="Schartner C.M."/>
            <person name="Ralston E.J."/>
            <person name="Meyer B.J."/>
            <person name="Haag E.S."/>
        </authorList>
    </citation>
    <scope>NUCLEOTIDE SEQUENCE [LARGE SCALE GENOMIC DNA]</scope>
    <source>
        <strain evidence="4">JU1422</strain>
    </source>
</reference>
<feature type="coiled-coil region" evidence="1">
    <location>
        <begin position="49"/>
        <end position="104"/>
    </location>
</feature>
<feature type="compositionally biased region" description="Polar residues" evidence="2">
    <location>
        <begin position="437"/>
        <end position="457"/>
    </location>
</feature>
<dbReference type="EMBL" id="PDUG01000006">
    <property type="protein sequence ID" value="PIC16794.1"/>
    <property type="molecule type" value="Genomic_DNA"/>
</dbReference>
<sequence length="803" mass="90317">MVHWIILQAMEELGLSEVQALFAIAAGLTEDGDLERYIQEVEKLDERPNPFLERKVEETNAAIRELEEKEREVQERRRILEEEIHNLDEEMRRLEAECQANDEALRAKKLTINRVFREQHRYIAEAVRRTEELAQMVQDDQLEMKGDNVPEIQEVVRERRRILEEAIRQMEEDANLQEHQREAHEDNQHKILYGEAIVSLPFVYYKTRGFKMSKPGETSGTSVTKSNELTKAALENKGLIEERLKRLVDERKEMSAKRRETSEALMKKYSESRKPAFYSKNYNRIEKELKRMERELSVHGEGRKIVDQDLQEAAERLAIPGVTAADLSLIKSKMEVIAKRQSVGVWLEAASHIPAAEKTDPAEENPVDSADPASTNENIKVINDNLVSASNISSAPASSTPGPSKQSPANKKQPPAVKMSAKKKKKAAKKRQGKGKPQNSNIPLVPKSVSSVYTSPAASEKLNGAEQQNQQPLQYPDVLCNVPMQFAQHPPAPPAPLPSDDELHYVPDVMIGPHNQQECEHCIMQNHAMMYQQVQAMPVYGVPAYAPQPQMQLQYVRQPGFDQPVQVYVPGQGVMNYVPYHLQEVPVYQQMPVQYHPQPAQHAYQQVPQLVLPEQYENYPVSTLDQTIEAVVANLSTQVRKVLTSSMFVGANVDLISLQLHIVGSEDRTSSLSGLPFHHNVGVTNIFHQNPPQVLINGGVHLASGFFGNGPLTMESVAPLLKPINTRNFRLPDEDTASSSTGTGYTSRETTPGNATAANFSPDRARVHPARFNRRPQPNRSMPQMGPHREQDATSGPSARPRN</sequence>
<organism evidence="3 4">
    <name type="scientific">Caenorhabditis nigoni</name>
    <dbReference type="NCBI Taxonomy" id="1611254"/>
    <lineage>
        <taxon>Eukaryota</taxon>
        <taxon>Metazoa</taxon>
        <taxon>Ecdysozoa</taxon>
        <taxon>Nematoda</taxon>
        <taxon>Chromadorea</taxon>
        <taxon>Rhabditida</taxon>
        <taxon>Rhabditina</taxon>
        <taxon>Rhabditomorpha</taxon>
        <taxon>Rhabditoidea</taxon>
        <taxon>Rhabditidae</taxon>
        <taxon>Peloderinae</taxon>
        <taxon>Caenorhabditis</taxon>
    </lineage>
</organism>
<dbReference type="OrthoDB" id="10407449at2759"/>
<gene>
    <name evidence="3" type="primary">Cnig_chr_X.g23267</name>
    <name evidence="3" type="ORF">B9Z55_023267</name>
</gene>
<name>A0A2G5SNW8_9PELO</name>
<dbReference type="AlphaFoldDB" id="A0A2G5SNW8"/>
<feature type="region of interest" description="Disordered" evidence="2">
    <location>
        <begin position="356"/>
        <end position="377"/>
    </location>
</feature>
<feature type="compositionally biased region" description="Low complexity" evidence="2">
    <location>
        <begin position="391"/>
        <end position="404"/>
    </location>
</feature>
<feature type="coiled-coil region" evidence="1">
    <location>
        <begin position="237"/>
        <end position="264"/>
    </location>
</feature>
<dbReference type="Proteomes" id="UP000230233">
    <property type="component" value="Chromosome X"/>
</dbReference>
<feature type="compositionally biased region" description="Low complexity" evidence="2">
    <location>
        <begin position="737"/>
        <end position="751"/>
    </location>
</feature>
<feature type="coiled-coil region" evidence="1">
    <location>
        <begin position="153"/>
        <end position="187"/>
    </location>
</feature>
<evidence type="ECO:0000313" key="4">
    <source>
        <dbReference type="Proteomes" id="UP000230233"/>
    </source>
</evidence>
<evidence type="ECO:0000256" key="1">
    <source>
        <dbReference type="SAM" id="Coils"/>
    </source>
</evidence>
<comment type="caution">
    <text evidence="3">The sequence shown here is derived from an EMBL/GenBank/DDBJ whole genome shotgun (WGS) entry which is preliminary data.</text>
</comment>
<accession>A0A2G5SNW8</accession>
<feature type="compositionally biased region" description="Basic residues" evidence="2">
    <location>
        <begin position="420"/>
        <end position="434"/>
    </location>
</feature>
<proteinExistence type="predicted"/>
<evidence type="ECO:0000313" key="3">
    <source>
        <dbReference type="EMBL" id="PIC16794.1"/>
    </source>
</evidence>
<protein>
    <submittedName>
        <fullName evidence="3">Uncharacterized protein</fullName>
    </submittedName>
</protein>
<feature type="region of interest" description="Disordered" evidence="2">
    <location>
        <begin position="729"/>
        <end position="803"/>
    </location>
</feature>
<evidence type="ECO:0000256" key="2">
    <source>
        <dbReference type="SAM" id="MobiDB-lite"/>
    </source>
</evidence>